<keyword evidence="3" id="KW-1185">Reference proteome</keyword>
<gene>
    <name evidence="2" type="ORF">H6P81_005464</name>
</gene>
<proteinExistence type="predicted"/>
<dbReference type="EMBL" id="JAINDJ010000003">
    <property type="protein sequence ID" value="KAG9452560.1"/>
    <property type="molecule type" value="Genomic_DNA"/>
</dbReference>
<dbReference type="AlphaFoldDB" id="A0AAV7EWQ5"/>
<evidence type="ECO:0000313" key="3">
    <source>
        <dbReference type="Proteomes" id="UP000825729"/>
    </source>
</evidence>
<protein>
    <submittedName>
        <fullName evidence="2">Uncharacterized protein</fullName>
    </submittedName>
</protein>
<evidence type="ECO:0000313" key="2">
    <source>
        <dbReference type="EMBL" id="KAG9452560.1"/>
    </source>
</evidence>
<sequence length="153" mass="17040">MRIRGSSITPTSSRSSALCHSYSSVSSAPFPPCESNSSSSFADCKARCEGLDLLVEAVLHVTAPAICNISFAQRKVVRRAKRALRFERAAVGGLGEEEEDTEAKKGKEDREIEVISKPKRRKRVMALPSKYQDSVLQPWKRSTRQRRSPDTED</sequence>
<evidence type="ECO:0000256" key="1">
    <source>
        <dbReference type="SAM" id="MobiDB-lite"/>
    </source>
</evidence>
<reference evidence="2 3" key="1">
    <citation type="submission" date="2021-07" db="EMBL/GenBank/DDBJ databases">
        <title>The Aristolochia fimbriata genome: insights into angiosperm evolution, floral development and chemical biosynthesis.</title>
        <authorList>
            <person name="Jiao Y."/>
        </authorList>
    </citation>
    <scope>NUCLEOTIDE SEQUENCE [LARGE SCALE GENOMIC DNA]</scope>
    <source>
        <strain evidence="2">IBCAS-2021</strain>
        <tissue evidence="2">Leaf</tissue>
    </source>
</reference>
<organism evidence="2 3">
    <name type="scientific">Aristolochia fimbriata</name>
    <name type="common">White veined hardy Dutchman's pipe vine</name>
    <dbReference type="NCBI Taxonomy" id="158543"/>
    <lineage>
        <taxon>Eukaryota</taxon>
        <taxon>Viridiplantae</taxon>
        <taxon>Streptophyta</taxon>
        <taxon>Embryophyta</taxon>
        <taxon>Tracheophyta</taxon>
        <taxon>Spermatophyta</taxon>
        <taxon>Magnoliopsida</taxon>
        <taxon>Magnoliidae</taxon>
        <taxon>Piperales</taxon>
        <taxon>Aristolochiaceae</taxon>
        <taxon>Aristolochia</taxon>
    </lineage>
</organism>
<comment type="caution">
    <text evidence="2">The sequence shown here is derived from an EMBL/GenBank/DDBJ whole genome shotgun (WGS) entry which is preliminary data.</text>
</comment>
<dbReference type="Proteomes" id="UP000825729">
    <property type="component" value="Unassembled WGS sequence"/>
</dbReference>
<feature type="region of interest" description="Disordered" evidence="1">
    <location>
        <begin position="117"/>
        <end position="153"/>
    </location>
</feature>
<name>A0AAV7EWQ5_ARIFI</name>
<accession>A0AAV7EWQ5</accession>